<feature type="compositionally biased region" description="Low complexity" evidence="1">
    <location>
        <begin position="1433"/>
        <end position="1451"/>
    </location>
</feature>
<organism evidence="2 3">
    <name type="scientific">Gonium pectorale</name>
    <name type="common">Green alga</name>
    <dbReference type="NCBI Taxonomy" id="33097"/>
    <lineage>
        <taxon>Eukaryota</taxon>
        <taxon>Viridiplantae</taxon>
        <taxon>Chlorophyta</taxon>
        <taxon>core chlorophytes</taxon>
        <taxon>Chlorophyceae</taxon>
        <taxon>CS clade</taxon>
        <taxon>Chlamydomonadales</taxon>
        <taxon>Volvocaceae</taxon>
        <taxon>Gonium</taxon>
    </lineage>
</organism>
<dbReference type="EMBL" id="LSYV01000032">
    <property type="protein sequence ID" value="KXZ47963.1"/>
    <property type="molecule type" value="Genomic_DNA"/>
</dbReference>
<feature type="region of interest" description="Disordered" evidence="1">
    <location>
        <begin position="1105"/>
        <end position="1154"/>
    </location>
</feature>
<dbReference type="Proteomes" id="UP000075714">
    <property type="component" value="Unassembled WGS sequence"/>
</dbReference>
<feature type="region of interest" description="Disordered" evidence="1">
    <location>
        <begin position="245"/>
        <end position="276"/>
    </location>
</feature>
<feature type="compositionally biased region" description="Pro residues" evidence="1">
    <location>
        <begin position="264"/>
        <end position="274"/>
    </location>
</feature>
<feature type="compositionally biased region" description="Gly residues" evidence="1">
    <location>
        <begin position="446"/>
        <end position="457"/>
    </location>
</feature>
<feature type="region of interest" description="Disordered" evidence="1">
    <location>
        <begin position="1385"/>
        <end position="1468"/>
    </location>
</feature>
<feature type="compositionally biased region" description="Gly residues" evidence="1">
    <location>
        <begin position="246"/>
        <end position="256"/>
    </location>
</feature>
<feature type="region of interest" description="Disordered" evidence="1">
    <location>
        <begin position="403"/>
        <end position="470"/>
    </location>
</feature>
<protein>
    <submittedName>
        <fullName evidence="2">Uncharacterized protein</fullName>
    </submittedName>
</protein>
<feature type="compositionally biased region" description="Gly residues" evidence="1">
    <location>
        <begin position="1264"/>
        <end position="1284"/>
    </location>
</feature>
<feature type="region of interest" description="Disordered" evidence="1">
    <location>
        <begin position="1235"/>
        <end position="1285"/>
    </location>
</feature>
<evidence type="ECO:0000313" key="3">
    <source>
        <dbReference type="Proteomes" id="UP000075714"/>
    </source>
</evidence>
<accession>A0A150GDV6</accession>
<dbReference type="OrthoDB" id="10483817at2759"/>
<comment type="caution">
    <text evidence="2">The sequence shown here is derived from an EMBL/GenBank/DDBJ whole genome shotgun (WGS) entry which is preliminary data.</text>
</comment>
<reference evidence="3" key="1">
    <citation type="journal article" date="2016" name="Nat. Commun.">
        <title>The Gonium pectorale genome demonstrates co-option of cell cycle regulation during the evolution of multicellularity.</title>
        <authorList>
            <person name="Hanschen E.R."/>
            <person name="Marriage T.N."/>
            <person name="Ferris P.J."/>
            <person name="Hamaji T."/>
            <person name="Toyoda A."/>
            <person name="Fujiyama A."/>
            <person name="Neme R."/>
            <person name="Noguchi H."/>
            <person name="Minakuchi Y."/>
            <person name="Suzuki M."/>
            <person name="Kawai-Toyooka H."/>
            <person name="Smith D.R."/>
            <person name="Sparks H."/>
            <person name="Anderson J."/>
            <person name="Bakaric R."/>
            <person name="Luria V."/>
            <person name="Karger A."/>
            <person name="Kirschner M.W."/>
            <person name="Durand P.M."/>
            <person name="Michod R.E."/>
            <person name="Nozaki H."/>
            <person name="Olson B.J."/>
        </authorList>
    </citation>
    <scope>NUCLEOTIDE SEQUENCE [LARGE SCALE GENOMIC DNA]</scope>
    <source>
        <strain evidence="3">NIES-2863</strain>
    </source>
</reference>
<proteinExistence type="predicted"/>
<keyword evidence="3" id="KW-1185">Reference proteome</keyword>
<feature type="compositionally biased region" description="Low complexity" evidence="1">
    <location>
        <begin position="1032"/>
        <end position="1050"/>
    </location>
</feature>
<feature type="region of interest" description="Disordered" evidence="1">
    <location>
        <begin position="852"/>
        <end position="878"/>
    </location>
</feature>
<evidence type="ECO:0000313" key="2">
    <source>
        <dbReference type="EMBL" id="KXZ47963.1"/>
    </source>
</evidence>
<feature type="compositionally biased region" description="Low complexity" evidence="1">
    <location>
        <begin position="1236"/>
        <end position="1261"/>
    </location>
</feature>
<name>A0A150GDV6_GONPE</name>
<feature type="region of interest" description="Disordered" evidence="1">
    <location>
        <begin position="740"/>
        <end position="797"/>
    </location>
</feature>
<feature type="compositionally biased region" description="Low complexity" evidence="1">
    <location>
        <begin position="1105"/>
        <end position="1118"/>
    </location>
</feature>
<feature type="region of interest" description="Disordered" evidence="1">
    <location>
        <begin position="314"/>
        <end position="368"/>
    </location>
</feature>
<evidence type="ECO:0000256" key="1">
    <source>
        <dbReference type="SAM" id="MobiDB-lite"/>
    </source>
</evidence>
<feature type="compositionally biased region" description="Low complexity" evidence="1">
    <location>
        <begin position="430"/>
        <end position="442"/>
    </location>
</feature>
<feature type="compositionally biased region" description="Gly residues" evidence="1">
    <location>
        <begin position="772"/>
        <end position="793"/>
    </location>
</feature>
<sequence length="1552" mass="154364">MTSVAATEQQEAGVRRLLSGTLLLFIATAVCRSALPVVATKAWDDACQASVLLFVLRFSEGGQGHCTTSTEVLVSTALGASAGAVSALLRCRIAVLAILSIAIVLIHHPCPNKPRPAAGVEGPSAAACLPSLGFWQLLLAAFGFVSRSATGSGCASCLASALCHTVLLVAAEELVPLLAPAVRRVAQDAAVVFAQEEKAEAQVEAAEAEEWIAEDIRGAPRHAGSAALQSSTLRSPSRGWRAVVTSGGGGGGGSGGTPTSRFWPRPPQAPPQPVVPLARSASTGEVLWRTASGTAGGRHGGLAAYEDAAAYVSTPTDGGGRHSGPKSLQGGPLYAAASCPSRGADASAPSGRNGPETRAREDEALVPETGGYVEVAAGAGDEASSGKLDPDVCGAAAEPLRVAAPPPEGVGGPGTAAVNASRPPSPPLLPSGSAPQHAPGRFGEPEGSGGEGKGKGPPGVPPGQPADGIPVGVLRRVSTSTHDYILLASTPPAERPPNGFGSRYLPEDEYDEEEYDSDAYDHDDSDGCFSLIIDPNAAAVSADVAGPFAGIAGAAAAAAVIADGKHLPGAAAAAMGAGGVGVLDGGGRQSAGTQLWSQRASGLTLPVVYSGDVQQLSPYASLAAGHPATAAPPPPPPLPDIYGCDVADMADLEDLMSLEEVEAVAAAAAATAPVLLPLPVPDPTAGAELTAAQRAGEGPSYRAAAPPRLGIQVGPWQDAGPSSSGGGAVAADSWCAWPSPVTAPNLTPTHREPPAQTPLPHQQVQHLSTCGESGGGGGVTSATGGSGPNGGGAAARAHGQAREAAACGGGRGGGGVPLQEATLAHHTAATHSADLLRQRMRLQALMGCAEAGGGAAAADGDDDDDGGAIAGGARDPQLMPSATSLELLDCYLRDAAMLVNGEYGAVYGPEGVQAPEYDAFEHGWYGQVEVAPGVDSEAAAAQAAATATRGEYDVYGRGSPSPQPAAEPAADDLREQQRQLRRRRKQQQQYDVQAQELAERYRQLQAQQQQLVAAAAAAEQAALMRAGAGRQRQQQAGHVQQAQQAQLPRRQCGRRVVHMRQPSAGQLLARAVYGMAPPAEVAALLPAAHMQSQTQAHAHRAVFDAQAQAHGAAQAQAGFPTQRHSLDSAQLQARQQHGRPGRSPAAAAQQPLPRCSLDSSQLAAMASAAAAAASSGLGPGGAASPAVAAVRVPVRDDGTWEGEDETFELCAAEGLGTGPGGGAPDSHLLGGFQHTRASAKQQDHQQQQQVQQTAVTASQRQPMSGGGASAGPGAGAAPRGGGPGTLVDPFGSAGGATPFKALSNHHLLLPHDAAQRRASHSTARHGLSASARAMAVFRGSGGGGTEGNGAAAGAVPELLVAARGPRPAPDVAAASAAGGVGGKEASAAAAGQGPSPDGACTHAAGVAEPPEGPDAAPGGQSRCGAAVPRDAVTAMSPDPTAAAAASPQAEPQEPHAELPTARSATDSVATRLTLPSEGWPHPGALAGTGVVSPRTHASSLFASDEASEHAPPAATTVAAAGPAATACGAGSGPAHCVAVSPAAPSGVATGRL</sequence>
<feature type="region of interest" description="Disordered" evidence="1">
    <location>
        <begin position="1032"/>
        <end position="1054"/>
    </location>
</feature>
<feature type="region of interest" description="Disordered" evidence="1">
    <location>
        <begin position="488"/>
        <end position="507"/>
    </location>
</feature>
<feature type="compositionally biased region" description="Low complexity" evidence="1">
    <location>
        <begin position="1385"/>
        <end position="1419"/>
    </location>
</feature>
<gene>
    <name evidence="2" type="ORF">GPECTOR_31g325</name>
</gene>
<feature type="region of interest" description="Disordered" evidence="1">
    <location>
        <begin position="951"/>
        <end position="987"/>
    </location>
</feature>